<dbReference type="EMBL" id="HBIX01023412">
    <property type="protein sequence ID" value="CAE0723479.1"/>
    <property type="molecule type" value="Transcribed_RNA"/>
</dbReference>
<dbReference type="InterPro" id="IPR011047">
    <property type="entry name" value="Quinoprotein_ADH-like_sf"/>
</dbReference>
<protein>
    <recommendedName>
        <fullName evidence="3">Pyrrolo-quinoline quinone repeat domain-containing protein</fullName>
    </recommendedName>
</protein>
<feature type="region of interest" description="Disordered" evidence="1">
    <location>
        <begin position="44"/>
        <end position="75"/>
    </location>
</feature>
<proteinExistence type="predicted"/>
<keyword evidence="2" id="KW-0812">Transmembrane</keyword>
<dbReference type="Pfam" id="PF13360">
    <property type="entry name" value="PQQ_2"/>
    <property type="match status" value="1"/>
</dbReference>
<feature type="region of interest" description="Disordered" evidence="1">
    <location>
        <begin position="691"/>
        <end position="710"/>
    </location>
</feature>
<reference evidence="4" key="1">
    <citation type="submission" date="2021-01" db="EMBL/GenBank/DDBJ databases">
        <authorList>
            <person name="Corre E."/>
            <person name="Pelletier E."/>
            <person name="Niang G."/>
            <person name="Scheremetjew M."/>
            <person name="Finn R."/>
            <person name="Kale V."/>
            <person name="Holt S."/>
            <person name="Cochrane G."/>
            <person name="Meng A."/>
            <person name="Brown T."/>
            <person name="Cohen L."/>
        </authorList>
    </citation>
    <scope>NUCLEOTIDE SEQUENCE</scope>
    <source>
        <strain evidence="4">10249 10 AB</strain>
    </source>
</reference>
<keyword evidence="2" id="KW-1133">Transmembrane helix</keyword>
<feature type="compositionally biased region" description="Polar residues" evidence="1">
    <location>
        <begin position="700"/>
        <end position="709"/>
    </location>
</feature>
<name>A0A7S4AQA7_9STRA</name>
<evidence type="ECO:0000256" key="2">
    <source>
        <dbReference type="SAM" id="Phobius"/>
    </source>
</evidence>
<accession>A0A7S4AQA7</accession>
<evidence type="ECO:0000259" key="3">
    <source>
        <dbReference type="Pfam" id="PF13360"/>
    </source>
</evidence>
<feature type="transmembrane region" description="Helical" evidence="2">
    <location>
        <begin position="745"/>
        <end position="767"/>
    </location>
</feature>
<dbReference type="InterPro" id="IPR002372">
    <property type="entry name" value="PQQ_rpt_dom"/>
</dbReference>
<sequence length="893" mass="98698">MTAAISPMHDENTNINPCCCYDEDENNSGRKRRRPQQEFFLNDSSLFFSNDGDSPTQQKTQMRKTPKNNRRSSTRKGIPTIVLLITLLFTCYQQDQHSYPISYAHATKLRESANQNTNLRQRRFLQNEANAATSDSDHVAIDYLEVPRMLWMRKDSEDQYLKGNAIQVSPFDDSILYATSHAGDLRILSAVNGDPIDRLSPSPRTITAEKTTSTWSLYSDSGMAFGTFPGAQAVPPEIDTETNDDNSYNEYLQFLLNNGIEHTELEESEQQQLHFVVYSIVDEAPSESRFLPKTRVVCVSIPEHKILWTSAGLPGKPNGSPLIYYAVDVGLPPLSLDSASQNDDENGKSEDDDANGMYIALTHNSVLIRPDNTTRTTGHLTILDPLSGHVKWTQSEWSRDEIPKGYGPPQVAHSPVLGGELSGGSLDNKNDIVIWTSSDQQGGGRVGNLYSFQMKSPSDLELEMQNTSIPEEKEEQSEQYDPFQVRVLKRVRWNSIARPTLNRNGTNLYIGVTGNAVRGWSGAAKFNATADWSTRLVPFNSGNSASSQTYSEDVVVSTTPVLSADEERLFVVSARNETICLNSRDGSRMWSATTPESSPLLGEPKASPDNQRLYMIMSRDGTVNGVDQKSGKVLWIFGCDKQHLTHGTKCENPPVSGDFDLSSDGHILYFGTADGRVVAITLGHRIDVDEKDEEEEPQLPISTGTSTISIGYDDDDKGPLEFDENSVGTFDNVLNNDQNVSGGKIAGSLFAIFLSLAISALSVMYVMKVKGMNPVNWANYRFPRHRSSPDGGGERNSFVTVVSRGIFRVEGGNQESDGPDKYEDQIIATHSDNEKCIEQQFNTLWVDPTHSNPKAITNGDESPTADRLAVMLGTSNRIAPISESFGYGQAVLL</sequence>
<evidence type="ECO:0000313" key="4">
    <source>
        <dbReference type="EMBL" id="CAE0723479.1"/>
    </source>
</evidence>
<keyword evidence="2" id="KW-0472">Membrane</keyword>
<dbReference type="AlphaFoldDB" id="A0A7S4AQA7"/>
<dbReference type="Gene3D" id="2.130.10.10">
    <property type="entry name" value="YVTN repeat-like/Quinoprotein amine dehydrogenase"/>
    <property type="match status" value="1"/>
</dbReference>
<gene>
    <name evidence="4" type="ORF">PAUS00366_LOCUS16235</name>
</gene>
<dbReference type="SUPFAM" id="SSF50998">
    <property type="entry name" value="Quinoprotein alcohol dehydrogenase-like"/>
    <property type="match status" value="1"/>
</dbReference>
<feature type="compositionally biased region" description="Basic residues" evidence="1">
    <location>
        <begin position="61"/>
        <end position="74"/>
    </location>
</feature>
<dbReference type="InterPro" id="IPR015943">
    <property type="entry name" value="WD40/YVTN_repeat-like_dom_sf"/>
</dbReference>
<organism evidence="4">
    <name type="scientific">Pseudo-nitzschia australis</name>
    <dbReference type="NCBI Taxonomy" id="44445"/>
    <lineage>
        <taxon>Eukaryota</taxon>
        <taxon>Sar</taxon>
        <taxon>Stramenopiles</taxon>
        <taxon>Ochrophyta</taxon>
        <taxon>Bacillariophyta</taxon>
        <taxon>Bacillariophyceae</taxon>
        <taxon>Bacillariophycidae</taxon>
        <taxon>Bacillariales</taxon>
        <taxon>Bacillariaceae</taxon>
        <taxon>Pseudo-nitzschia</taxon>
    </lineage>
</organism>
<evidence type="ECO:0000256" key="1">
    <source>
        <dbReference type="SAM" id="MobiDB-lite"/>
    </source>
</evidence>
<feature type="domain" description="Pyrrolo-quinoline quinone repeat" evidence="3">
    <location>
        <begin position="557"/>
        <end position="681"/>
    </location>
</feature>